<accession>A0A1D1VNZ7</accession>
<dbReference type="EMBL" id="BDGG01000006">
    <property type="protein sequence ID" value="GAV00654.1"/>
    <property type="molecule type" value="Genomic_DNA"/>
</dbReference>
<evidence type="ECO:0000313" key="2">
    <source>
        <dbReference type="Proteomes" id="UP000186922"/>
    </source>
</evidence>
<reference evidence="1 2" key="1">
    <citation type="journal article" date="2016" name="Nat. Commun.">
        <title>Extremotolerant tardigrade genome and improved radiotolerance of human cultured cells by tardigrade-unique protein.</title>
        <authorList>
            <person name="Hashimoto T."/>
            <person name="Horikawa D.D."/>
            <person name="Saito Y."/>
            <person name="Kuwahara H."/>
            <person name="Kozuka-Hata H."/>
            <person name="Shin-I T."/>
            <person name="Minakuchi Y."/>
            <person name="Ohishi K."/>
            <person name="Motoyama A."/>
            <person name="Aizu T."/>
            <person name="Enomoto A."/>
            <person name="Kondo K."/>
            <person name="Tanaka S."/>
            <person name="Hara Y."/>
            <person name="Koshikawa S."/>
            <person name="Sagara H."/>
            <person name="Miura T."/>
            <person name="Yokobori S."/>
            <person name="Miyagawa K."/>
            <person name="Suzuki Y."/>
            <person name="Kubo T."/>
            <person name="Oyama M."/>
            <person name="Kohara Y."/>
            <person name="Fujiyama A."/>
            <person name="Arakawa K."/>
            <person name="Katayama T."/>
            <person name="Toyoda A."/>
            <person name="Kunieda T."/>
        </authorList>
    </citation>
    <scope>NUCLEOTIDE SEQUENCE [LARGE SCALE GENOMIC DNA]</scope>
    <source>
        <strain evidence="1 2">YOKOZUNA-1</strain>
    </source>
</reference>
<sequence>MDRRVFRTGKAKVLIPTTTTTTTTITTTTACTVNVGRPHGQYALESRWTTSKPSTEARDKGYVVLCVFFSL</sequence>
<proteinExistence type="predicted"/>
<keyword evidence="2" id="KW-1185">Reference proteome</keyword>
<protein>
    <submittedName>
        <fullName evidence="1">Uncharacterized protein</fullName>
    </submittedName>
</protein>
<evidence type="ECO:0000313" key="1">
    <source>
        <dbReference type="EMBL" id="GAV00654.1"/>
    </source>
</evidence>
<dbReference type="Proteomes" id="UP000186922">
    <property type="component" value="Unassembled WGS sequence"/>
</dbReference>
<organism evidence="1 2">
    <name type="scientific">Ramazzottius varieornatus</name>
    <name type="common">Water bear</name>
    <name type="synonym">Tardigrade</name>
    <dbReference type="NCBI Taxonomy" id="947166"/>
    <lineage>
        <taxon>Eukaryota</taxon>
        <taxon>Metazoa</taxon>
        <taxon>Ecdysozoa</taxon>
        <taxon>Tardigrada</taxon>
        <taxon>Eutardigrada</taxon>
        <taxon>Parachela</taxon>
        <taxon>Hypsibioidea</taxon>
        <taxon>Ramazzottiidae</taxon>
        <taxon>Ramazzottius</taxon>
    </lineage>
</organism>
<gene>
    <name evidence="1" type="primary">RvY_11473-1</name>
    <name evidence="1" type="synonym">RvY_11473.1</name>
    <name evidence="1" type="ORF">RvY_11473</name>
</gene>
<dbReference type="AlphaFoldDB" id="A0A1D1VNZ7"/>
<comment type="caution">
    <text evidence="1">The sequence shown here is derived from an EMBL/GenBank/DDBJ whole genome shotgun (WGS) entry which is preliminary data.</text>
</comment>
<dbReference type="PROSITE" id="PS51257">
    <property type="entry name" value="PROKAR_LIPOPROTEIN"/>
    <property type="match status" value="1"/>
</dbReference>
<name>A0A1D1VNZ7_RAMVA</name>